<gene>
    <name evidence="1" type="ORF">GCM10023205_45740</name>
</gene>
<proteinExistence type="predicted"/>
<accession>A0ABP9HML0</accession>
<organism evidence="1 2">
    <name type="scientific">Yinghuangia aomiensis</name>
    <dbReference type="NCBI Taxonomy" id="676205"/>
    <lineage>
        <taxon>Bacteria</taxon>
        <taxon>Bacillati</taxon>
        <taxon>Actinomycetota</taxon>
        <taxon>Actinomycetes</taxon>
        <taxon>Kitasatosporales</taxon>
        <taxon>Streptomycetaceae</taxon>
        <taxon>Yinghuangia</taxon>
    </lineage>
</organism>
<evidence type="ECO:0000313" key="1">
    <source>
        <dbReference type="EMBL" id="GAA4974022.1"/>
    </source>
</evidence>
<protein>
    <submittedName>
        <fullName evidence="1">Uncharacterized protein</fullName>
    </submittedName>
</protein>
<reference evidence="2" key="1">
    <citation type="journal article" date="2019" name="Int. J. Syst. Evol. Microbiol.">
        <title>The Global Catalogue of Microorganisms (GCM) 10K type strain sequencing project: providing services to taxonomists for standard genome sequencing and annotation.</title>
        <authorList>
            <consortium name="The Broad Institute Genomics Platform"/>
            <consortium name="The Broad Institute Genome Sequencing Center for Infectious Disease"/>
            <person name="Wu L."/>
            <person name="Ma J."/>
        </authorList>
    </citation>
    <scope>NUCLEOTIDE SEQUENCE [LARGE SCALE GENOMIC DNA]</scope>
    <source>
        <strain evidence="2">JCM 17986</strain>
    </source>
</reference>
<name>A0ABP9HML0_9ACTN</name>
<comment type="caution">
    <text evidence="1">The sequence shown here is derived from an EMBL/GenBank/DDBJ whole genome shotgun (WGS) entry which is preliminary data.</text>
</comment>
<sequence length="220" mass="24509">MPAVMDHPNELFAYSLVTRLLDSAVWAHNPTLPRLEDELRRFVRVMHSSRSHLALNLLMTTASLLDLLADETATPVFATRPAEYRAKLARAAGDEPVADFLHALAALLREHRYDVPTLAELPMSQREALLRFDLTASYTSSLRDGVMGGTVEEACDELVAMNHPDCEELAELGGELQRVLLMFPSADRLAAAFAASIPALRRDDVELLLDAVRAHFVRWH</sequence>
<keyword evidence="2" id="KW-1185">Reference proteome</keyword>
<evidence type="ECO:0000313" key="2">
    <source>
        <dbReference type="Proteomes" id="UP001500466"/>
    </source>
</evidence>
<dbReference type="Proteomes" id="UP001500466">
    <property type="component" value="Unassembled WGS sequence"/>
</dbReference>
<dbReference type="EMBL" id="BAABHS010000016">
    <property type="protein sequence ID" value="GAA4974022.1"/>
    <property type="molecule type" value="Genomic_DNA"/>
</dbReference>